<name>A0A6A6NX58_9PEZI</name>
<evidence type="ECO:0000256" key="8">
    <source>
        <dbReference type="SAM" id="MobiDB-lite"/>
    </source>
</evidence>
<comment type="subcellular location">
    <subcellularLocation>
        <location evidence="1 7">Nucleus</location>
    </subcellularLocation>
</comment>
<dbReference type="InterPro" id="IPR014854">
    <property type="entry name" value="Nse4_C"/>
</dbReference>
<dbReference type="GO" id="GO:0030915">
    <property type="term" value="C:Smc5-Smc6 complex"/>
    <property type="evidence" value="ECO:0007669"/>
    <property type="project" value="UniProtKB-UniRule"/>
</dbReference>
<accession>A0A6A6NX58</accession>
<dbReference type="InterPro" id="IPR027786">
    <property type="entry name" value="Nse4/EID"/>
</dbReference>
<feature type="region of interest" description="Disordered" evidence="8">
    <location>
        <begin position="1"/>
        <end position="44"/>
    </location>
</feature>
<dbReference type="AlphaFoldDB" id="A0A6A6NX58"/>
<dbReference type="GO" id="GO:0005634">
    <property type="term" value="C:nucleus"/>
    <property type="evidence" value="ECO:0007669"/>
    <property type="project" value="UniProtKB-SubCell"/>
</dbReference>
<evidence type="ECO:0000256" key="7">
    <source>
        <dbReference type="RuleBase" id="RU365071"/>
    </source>
</evidence>
<evidence type="ECO:0000256" key="2">
    <source>
        <dbReference type="ARBA" id="ARBA00008997"/>
    </source>
</evidence>
<feature type="region of interest" description="Disordered" evidence="8">
    <location>
        <begin position="153"/>
        <end position="196"/>
    </location>
</feature>
<proteinExistence type="inferred from homology"/>
<evidence type="ECO:0000259" key="9">
    <source>
        <dbReference type="Pfam" id="PF08743"/>
    </source>
</evidence>
<dbReference type="GO" id="GO:0006281">
    <property type="term" value="P:DNA repair"/>
    <property type="evidence" value="ECO:0007669"/>
    <property type="project" value="UniProtKB-UniRule"/>
</dbReference>
<feature type="region of interest" description="Disordered" evidence="8">
    <location>
        <begin position="233"/>
        <end position="256"/>
    </location>
</feature>
<gene>
    <name evidence="10" type="ORF">BDY21DRAFT_287943</name>
</gene>
<organism evidence="10 11">
    <name type="scientific">Lineolata rhizophorae</name>
    <dbReference type="NCBI Taxonomy" id="578093"/>
    <lineage>
        <taxon>Eukaryota</taxon>
        <taxon>Fungi</taxon>
        <taxon>Dikarya</taxon>
        <taxon>Ascomycota</taxon>
        <taxon>Pezizomycotina</taxon>
        <taxon>Dothideomycetes</taxon>
        <taxon>Dothideomycetes incertae sedis</taxon>
        <taxon>Lineolatales</taxon>
        <taxon>Lineolataceae</taxon>
        <taxon>Lineolata</taxon>
    </lineage>
</organism>
<evidence type="ECO:0000256" key="4">
    <source>
        <dbReference type="ARBA" id="ARBA00023172"/>
    </source>
</evidence>
<dbReference type="GO" id="GO:0006310">
    <property type="term" value="P:DNA recombination"/>
    <property type="evidence" value="ECO:0007669"/>
    <property type="project" value="UniProtKB-UniRule"/>
</dbReference>
<keyword evidence="5 7" id="KW-0234">DNA repair</keyword>
<evidence type="ECO:0000256" key="5">
    <source>
        <dbReference type="ARBA" id="ARBA00023204"/>
    </source>
</evidence>
<dbReference type="Pfam" id="PF08743">
    <property type="entry name" value="Nse4_C"/>
    <property type="match status" value="1"/>
</dbReference>
<dbReference type="Proteomes" id="UP000799766">
    <property type="component" value="Unassembled WGS sequence"/>
</dbReference>
<dbReference type="PANTHER" id="PTHR16140">
    <property type="entry name" value="NON-STRUCTURAL MAINTENANCE OF CHROMOSOMES ELEMENT 4"/>
    <property type="match status" value="1"/>
</dbReference>
<keyword evidence="6 7" id="KW-0539">Nucleus</keyword>
<dbReference type="PANTHER" id="PTHR16140:SF0">
    <property type="entry name" value="NON-STRUCTURAL MAINTENANCE OF CHROMOSOMES ELEMENT 4"/>
    <property type="match status" value="1"/>
</dbReference>
<evidence type="ECO:0000256" key="3">
    <source>
        <dbReference type="ARBA" id="ARBA00022763"/>
    </source>
</evidence>
<dbReference type="EMBL" id="MU001683">
    <property type="protein sequence ID" value="KAF2456311.1"/>
    <property type="molecule type" value="Genomic_DNA"/>
</dbReference>
<comment type="subunit">
    <text evidence="7">Component of the SMC5-SMC6 complex.</text>
</comment>
<comment type="function">
    <text evidence="7">Component of the SMC5-SMC6 complex, that promotes sister chromatid alignment after DNA damage and facilitates double-stranded DNA breaks (DSBs) repair via homologous recombination between sister chromatids.</text>
</comment>
<keyword evidence="4 7" id="KW-0233">DNA recombination</keyword>
<keyword evidence="3 7" id="KW-0227">DNA damage</keyword>
<evidence type="ECO:0000256" key="1">
    <source>
        <dbReference type="ARBA" id="ARBA00004123"/>
    </source>
</evidence>
<evidence type="ECO:0000313" key="10">
    <source>
        <dbReference type="EMBL" id="KAF2456311.1"/>
    </source>
</evidence>
<evidence type="ECO:0000313" key="11">
    <source>
        <dbReference type="Proteomes" id="UP000799766"/>
    </source>
</evidence>
<comment type="similarity">
    <text evidence="2 7">Belongs to the NSE4 family.</text>
</comment>
<dbReference type="OrthoDB" id="361242at2759"/>
<protein>
    <recommendedName>
        <fullName evidence="7">Non-structural maintenance of chromosomes element 4</fullName>
    </recommendedName>
</protein>
<sequence>MAPPARPSGGSSNTSGDKRRRLGERGIPTATRTASIGPDPNAIVDQQFYDPDQDPEERRRIIQHMRGLRNEIRDRRDELVASPGNHDLLRQMLERSDRDMNQVKQTSDATMESANFLSLVDISVRKANAEVDGNLGVDLDEFIGKCIGFMRRGGPPPADTSPAHGEEGDEAATQARRHGSSRRSVATEGDELDDDDGDALNWGAFGSRACFPGNLRPPVPAFLLGPLSVQKRARQATQRRARLGRPEGPTSRPEDLKASDIERNENANITAFCVKVRQRLKSHIEDAMEAVEDNLEDDMTEEQEKELLRRYRVQSTDGESGLVGFFDFVINPKSFGQTIENMFAVSFLIRDGNVAIEEDENGLPLLRPENPRTIEEQRREEVSKHQAIFSLDWETWQNLVQAFDIREPIIPHRNEEEGRNVTGRGWYG</sequence>
<feature type="domain" description="Non-structural maintenance of chromosome element 4 C-terminal" evidence="9">
    <location>
        <begin position="324"/>
        <end position="410"/>
    </location>
</feature>
<reference evidence="10" key="1">
    <citation type="journal article" date="2020" name="Stud. Mycol.">
        <title>101 Dothideomycetes genomes: a test case for predicting lifestyles and emergence of pathogens.</title>
        <authorList>
            <person name="Haridas S."/>
            <person name="Albert R."/>
            <person name="Binder M."/>
            <person name="Bloem J."/>
            <person name="Labutti K."/>
            <person name="Salamov A."/>
            <person name="Andreopoulos B."/>
            <person name="Baker S."/>
            <person name="Barry K."/>
            <person name="Bills G."/>
            <person name="Bluhm B."/>
            <person name="Cannon C."/>
            <person name="Castanera R."/>
            <person name="Culley D."/>
            <person name="Daum C."/>
            <person name="Ezra D."/>
            <person name="Gonzalez J."/>
            <person name="Henrissat B."/>
            <person name="Kuo A."/>
            <person name="Liang C."/>
            <person name="Lipzen A."/>
            <person name="Lutzoni F."/>
            <person name="Magnuson J."/>
            <person name="Mondo S."/>
            <person name="Nolan M."/>
            <person name="Ohm R."/>
            <person name="Pangilinan J."/>
            <person name="Park H.-J."/>
            <person name="Ramirez L."/>
            <person name="Alfaro M."/>
            <person name="Sun H."/>
            <person name="Tritt A."/>
            <person name="Yoshinaga Y."/>
            <person name="Zwiers L.-H."/>
            <person name="Turgeon B."/>
            <person name="Goodwin S."/>
            <person name="Spatafora J."/>
            <person name="Crous P."/>
            <person name="Grigoriev I."/>
        </authorList>
    </citation>
    <scope>NUCLEOTIDE SEQUENCE</scope>
    <source>
        <strain evidence="10">ATCC 16933</strain>
    </source>
</reference>
<keyword evidence="11" id="KW-1185">Reference proteome</keyword>
<feature type="compositionally biased region" description="Basic residues" evidence="8">
    <location>
        <begin position="233"/>
        <end position="243"/>
    </location>
</feature>
<evidence type="ECO:0000256" key="6">
    <source>
        <dbReference type="ARBA" id="ARBA00023242"/>
    </source>
</evidence>